<feature type="transmembrane region" description="Helical" evidence="1">
    <location>
        <begin position="210"/>
        <end position="235"/>
    </location>
</feature>
<gene>
    <name evidence="3" type="ORF">DIC66_01610</name>
</gene>
<dbReference type="OrthoDB" id="9149917at2"/>
<feature type="domain" description="EamA" evidence="2">
    <location>
        <begin position="8"/>
        <end position="139"/>
    </location>
</feature>
<dbReference type="RefSeq" id="WP_117173376.1">
    <property type="nucleotide sequence ID" value="NZ_QFZK01000001.1"/>
</dbReference>
<organism evidence="3 4">
    <name type="scientific">Rhodoferax lacus</name>
    <dbReference type="NCBI Taxonomy" id="2184758"/>
    <lineage>
        <taxon>Bacteria</taxon>
        <taxon>Pseudomonadati</taxon>
        <taxon>Pseudomonadota</taxon>
        <taxon>Betaproteobacteria</taxon>
        <taxon>Burkholderiales</taxon>
        <taxon>Comamonadaceae</taxon>
        <taxon>Rhodoferax</taxon>
    </lineage>
</organism>
<dbReference type="EMBL" id="QFZK01000001">
    <property type="protein sequence ID" value="RFO98609.1"/>
    <property type="molecule type" value="Genomic_DNA"/>
</dbReference>
<dbReference type="Pfam" id="PF00892">
    <property type="entry name" value="EamA"/>
    <property type="match status" value="2"/>
</dbReference>
<evidence type="ECO:0000313" key="4">
    <source>
        <dbReference type="Proteomes" id="UP000260665"/>
    </source>
</evidence>
<protein>
    <submittedName>
        <fullName evidence="3">Permease</fullName>
    </submittedName>
</protein>
<dbReference type="PANTHER" id="PTHR22911:SF135">
    <property type="entry name" value="BLR4310 PROTEIN"/>
    <property type="match status" value="1"/>
</dbReference>
<feature type="domain" description="EamA" evidence="2">
    <location>
        <begin position="150"/>
        <end position="279"/>
    </location>
</feature>
<reference evidence="3 4" key="1">
    <citation type="submission" date="2018-05" db="EMBL/GenBank/DDBJ databases">
        <title>Rhodoferax soyangensis sp.nov., isolated from an oligotrophic freshwater lake.</title>
        <authorList>
            <person name="Park M."/>
        </authorList>
    </citation>
    <scope>NUCLEOTIDE SEQUENCE [LARGE SCALE GENOMIC DNA]</scope>
    <source>
        <strain evidence="3 4">IMCC26218</strain>
    </source>
</reference>
<proteinExistence type="predicted"/>
<keyword evidence="1" id="KW-0812">Transmembrane</keyword>
<feature type="transmembrane region" description="Helical" evidence="1">
    <location>
        <begin position="95"/>
        <end position="116"/>
    </location>
</feature>
<evidence type="ECO:0000259" key="2">
    <source>
        <dbReference type="Pfam" id="PF00892"/>
    </source>
</evidence>
<dbReference type="AlphaFoldDB" id="A0A3E1RGX1"/>
<dbReference type="Proteomes" id="UP000260665">
    <property type="component" value="Unassembled WGS sequence"/>
</dbReference>
<feature type="transmembrane region" description="Helical" evidence="1">
    <location>
        <begin position="181"/>
        <end position="204"/>
    </location>
</feature>
<keyword evidence="1" id="KW-1133">Transmembrane helix</keyword>
<feature type="transmembrane region" description="Helical" evidence="1">
    <location>
        <begin position="265"/>
        <end position="284"/>
    </location>
</feature>
<keyword evidence="1" id="KW-0472">Membrane</keyword>
<dbReference type="InterPro" id="IPR037185">
    <property type="entry name" value="EmrE-like"/>
</dbReference>
<dbReference type="GO" id="GO:0016020">
    <property type="term" value="C:membrane"/>
    <property type="evidence" value="ECO:0007669"/>
    <property type="project" value="InterPro"/>
</dbReference>
<accession>A0A3E1RGX1</accession>
<evidence type="ECO:0000313" key="3">
    <source>
        <dbReference type="EMBL" id="RFO98609.1"/>
    </source>
</evidence>
<evidence type="ECO:0000256" key="1">
    <source>
        <dbReference type="SAM" id="Phobius"/>
    </source>
</evidence>
<feature type="transmembrane region" description="Helical" evidence="1">
    <location>
        <begin position="147"/>
        <end position="169"/>
    </location>
</feature>
<dbReference type="SUPFAM" id="SSF103481">
    <property type="entry name" value="Multidrug resistance efflux transporter EmrE"/>
    <property type="match status" value="2"/>
</dbReference>
<dbReference type="PANTHER" id="PTHR22911">
    <property type="entry name" value="ACYL-MALONYL CONDENSING ENZYME-RELATED"/>
    <property type="match status" value="1"/>
</dbReference>
<sequence length="294" mass="31702">MKLRHHHAVWLMVLVALLWSTAGVATRYLEYARTFEVTFWRALFASLSLLVILPFFQGRAVFQKIRHAGWALWGSGLCWAVMFTSYMVAFTLTTVGHVLVTLSLGPLLTALVARVAIGFQVPLRTWVAIVVAGSGMAYMFSSQMGSASLLGGLVALTIPIAAAINWTISQYAHDQGHALDLVPAVLLGAVLSTLATCVLAYPFQASRHDVMLLGLLGVFQLAIPCVLCMVCARVLHAPEISLLQLLEVIFGILLAWLGAGEEPGLPVLLGGTLVIGALVANEFLAQTVKPRRTE</sequence>
<comment type="caution">
    <text evidence="3">The sequence shown here is derived from an EMBL/GenBank/DDBJ whole genome shotgun (WGS) entry which is preliminary data.</text>
</comment>
<feature type="transmembrane region" description="Helical" evidence="1">
    <location>
        <begin position="123"/>
        <end position="141"/>
    </location>
</feature>
<feature type="transmembrane region" description="Helical" evidence="1">
    <location>
        <begin position="39"/>
        <end position="56"/>
    </location>
</feature>
<dbReference type="InterPro" id="IPR000620">
    <property type="entry name" value="EamA_dom"/>
</dbReference>
<name>A0A3E1RGX1_9BURK</name>
<feature type="transmembrane region" description="Helical" evidence="1">
    <location>
        <begin position="68"/>
        <end position="89"/>
    </location>
</feature>
<feature type="transmembrane region" description="Helical" evidence="1">
    <location>
        <begin position="242"/>
        <end position="259"/>
    </location>
</feature>
<keyword evidence="4" id="KW-1185">Reference proteome</keyword>